<accession>A0ABT7VBA3</accession>
<feature type="transmembrane region" description="Helical" evidence="1">
    <location>
        <begin position="90"/>
        <end position="113"/>
    </location>
</feature>
<feature type="transmembrane region" description="Helical" evidence="1">
    <location>
        <begin position="259"/>
        <end position="282"/>
    </location>
</feature>
<feature type="transmembrane region" description="Helical" evidence="1">
    <location>
        <begin position="199"/>
        <end position="220"/>
    </location>
</feature>
<comment type="caution">
    <text evidence="2">The sequence shown here is derived from an EMBL/GenBank/DDBJ whole genome shotgun (WGS) entry which is preliminary data.</text>
</comment>
<dbReference type="Proteomes" id="UP001529421">
    <property type="component" value="Unassembled WGS sequence"/>
</dbReference>
<keyword evidence="1" id="KW-1133">Transmembrane helix</keyword>
<evidence type="ECO:0008006" key="4">
    <source>
        <dbReference type="Google" id="ProtNLM"/>
    </source>
</evidence>
<feature type="transmembrane region" description="Helical" evidence="1">
    <location>
        <begin position="157"/>
        <end position="179"/>
    </location>
</feature>
<dbReference type="EMBL" id="JAUDDZ010000008">
    <property type="protein sequence ID" value="MDM8275159.1"/>
    <property type="molecule type" value="Genomic_DNA"/>
</dbReference>
<reference evidence="3" key="1">
    <citation type="submission" date="2023-06" db="EMBL/GenBank/DDBJ databases">
        <title>Identification and characterization of horizontal gene transfer across gut microbiota members of farm animals based on homology search.</title>
        <authorList>
            <person name="Zeman M."/>
            <person name="Kubasova T."/>
            <person name="Jahodarova E."/>
            <person name="Nykrynova M."/>
            <person name="Rychlik I."/>
        </authorList>
    </citation>
    <scope>NUCLEOTIDE SEQUENCE [LARGE SCALE GENOMIC DNA]</scope>
    <source>
        <strain evidence="3">154_Feed</strain>
    </source>
</reference>
<proteinExistence type="predicted"/>
<feature type="transmembrane region" description="Helical" evidence="1">
    <location>
        <begin position="63"/>
        <end position="83"/>
    </location>
</feature>
<organism evidence="2 3">
    <name type="scientific">Enorma phocaeensis</name>
    <dbReference type="NCBI Taxonomy" id="1871019"/>
    <lineage>
        <taxon>Bacteria</taxon>
        <taxon>Bacillati</taxon>
        <taxon>Actinomycetota</taxon>
        <taxon>Coriobacteriia</taxon>
        <taxon>Coriobacteriales</taxon>
        <taxon>Coriobacteriaceae</taxon>
        <taxon>Enorma</taxon>
    </lineage>
</organism>
<evidence type="ECO:0000256" key="1">
    <source>
        <dbReference type="SAM" id="Phobius"/>
    </source>
</evidence>
<protein>
    <recommendedName>
        <fullName evidence="4">Histidine kinase N-terminal 7TM region domain-containing protein</fullName>
    </recommendedName>
</protein>
<feature type="transmembrane region" description="Helical" evidence="1">
    <location>
        <begin position="119"/>
        <end position="145"/>
    </location>
</feature>
<sequence length="590" mass="65662">MVRKAAARVRAADRRQVLVACAACALAIIVLLLLSEGLLDHDIWRSADRDAFYPLGHYNTTPHMAATVAILSIWGPFSCWRCFDPLVRRYMAGCFMLFAGWMLVVIVKYAVVWDPAVELLWYCFYVPILLVPMLCVFTAFRAAGVDGRPAVVRCRRALLAINALLLVVVFTNGIHHAVFSFDATDPDWSENYEYAPLYYAVYAMAVGQFVAFFALLFANAYRQLRGAIVIVSLVCALAVVYGLAYVLRVPFFFSGNFSLSYTWFVCVAIELCFDFGIIPAFAHYGRLFQTLPMDVKVFSLSAERGDGPVYATFQAGPVSPQGRSCVEACATGPVRLISDVTLDVVYHAQRVSGGITLVTEDVSAISSRRRVLEQRHAALRSSCALLEQERLMRERLRKQESERALYDEVDQSISEALGRARELMCQVEGLPGDEAVFKLTIAKMLISYCKRKGGIVLARRSDCDFEREKLQLIVGELVTDLQTAGVSCGALVETGEMIPVDAVSVLYDCLYDFSIASLYCVDPVLMMYFSDYSDGAIEMRLALSTGELCNLAESEEMQELRVLLDGRDVAYRLTGEEGSLVLVVVVRKER</sequence>
<feature type="transmembrane region" description="Helical" evidence="1">
    <location>
        <begin position="227"/>
        <end position="247"/>
    </location>
</feature>
<keyword evidence="1" id="KW-0812">Transmembrane</keyword>
<keyword evidence="1" id="KW-0472">Membrane</keyword>
<gene>
    <name evidence="2" type="ORF">QUW28_06560</name>
</gene>
<name>A0ABT7VBA3_9ACTN</name>
<keyword evidence="3" id="KW-1185">Reference proteome</keyword>
<dbReference type="RefSeq" id="WP_289545209.1">
    <property type="nucleotide sequence ID" value="NZ_JAUDDZ010000008.1"/>
</dbReference>
<evidence type="ECO:0000313" key="3">
    <source>
        <dbReference type="Proteomes" id="UP001529421"/>
    </source>
</evidence>
<evidence type="ECO:0000313" key="2">
    <source>
        <dbReference type="EMBL" id="MDM8275159.1"/>
    </source>
</evidence>